<evidence type="ECO:0000313" key="1">
    <source>
        <dbReference type="EMBL" id="CAG8722964.1"/>
    </source>
</evidence>
<sequence length="58" mass="7055">LLDKIAVYLLKYRIKVDTSRRDRRGSRVYTDYRRRRGRRGLGCSRGLEHRRGRKYSRG</sequence>
<dbReference type="EMBL" id="CAJVPM010048368">
    <property type="protein sequence ID" value="CAG8722964.1"/>
    <property type="molecule type" value="Genomic_DNA"/>
</dbReference>
<protein>
    <submittedName>
        <fullName evidence="1">9731_t:CDS:1</fullName>
    </submittedName>
</protein>
<comment type="caution">
    <text evidence="1">The sequence shown here is derived from an EMBL/GenBank/DDBJ whole genome shotgun (WGS) entry which is preliminary data.</text>
</comment>
<organism evidence="1 2">
    <name type="scientific">Scutellospora calospora</name>
    <dbReference type="NCBI Taxonomy" id="85575"/>
    <lineage>
        <taxon>Eukaryota</taxon>
        <taxon>Fungi</taxon>
        <taxon>Fungi incertae sedis</taxon>
        <taxon>Mucoromycota</taxon>
        <taxon>Glomeromycotina</taxon>
        <taxon>Glomeromycetes</taxon>
        <taxon>Diversisporales</taxon>
        <taxon>Gigasporaceae</taxon>
        <taxon>Scutellospora</taxon>
    </lineage>
</organism>
<feature type="non-terminal residue" evidence="1">
    <location>
        <position position="58"/>
    </location>
</feature>
<reference evidence="1" key="1">
    <citation type="submission" date="2021-06" db="EMBL/GenBank/DDBJ databases">
        <authorList>
            <person name="Kallberg Y."/>
            <person name="Tangrot J."/>
            <person name="Rosling A."/>
        </authorList>
    </citation>
    <scope>NUCLEOTIDE SEQUENCE</scope>
    <source>
        <strain evidence="1">AU212A</strain>
    </source>
</reference>
<gene>
    <name evidence="1" type="ORF">SCALOS_LOCUS11331</name>
</gene>
<accession>A0ACA9PSC0</accession>
<evidence type="ECO:0000313" key="2">
    <source>
        <dbReference type="Proteomes" id="UP000789860"/>
    </source>
</evidence>
<keyword evidence="2" id="KW-1185">Reference proteome</keyword>
<name>A0ACA9PSC0_9GLOM</name>
<proteinExistence type="predicted"/>
<dbReference type="Proteomes" id="UP000789860">
    <property type="component" value="Unassembled WGS sequence"/>
</dbReference>
<feature type="non-terminal residue" evidence="1">
    <location>
        <position position="1"/>
    </location>
</feature>